<evidence type="ECO:0000313" key="1">
    <source>
        <dbReference type="EMBL" id="CAE8593756.1"/>
    </source>
</evidence>
<dbReference type="EMBL" id="CAJNNV010006547">
    <property type="protein sequence ID" value="CAE8593756.1"/>
    <property type="molecule type" value="Genomic_DNA"/>
</dbReference>
<organism evidence="1 2">
    <name type="scientific">Polarella glacialis</name>
    <name type="common">Dinoflagellate</name>
    <dbReference type="NCBI Taxonomy" id="89957"/>
    <lineage>
        <taxon>Eukaryota</taxon>
        <taxon>Sar</taxon>
        <taxon>Alveolata</taxon>
        <taxon>Dinophyceae</taxon>
        <taxon>Suessiales</taxon>
        <taxon>Suessiaceae</taxon>
        <taxon>Polarella</taxon>
    </lineage>
</organism>
<proteinExistence type="predicted"/>
<reference evidence="1" key="1">
    <citation type="submission" date="2021-02" db="EMBL/GenBank/DDBJ databases">
        <authorList>
            <person name="Dougan E. K."/>
            <person name="Rhodes N."/>
            <person name="Thang M."/>
            <person name="Chan C."/>
        </authorList>
    </citation>
    <scope>NUCLEOTIDE SEQUENCE</scope>
</reference>
<name>A0A813E4I4_POLGL</name>
<dbReference type="Gene3D" id="1.25.10.10">
    <property type="entry name" value="Leucine-rich Repeat Variant"/>
    <property type="match status" value="1"/>
</dbReference>
<dbReference type="SUPFAM" id="SSF48371">
    <property type="entry name" value="ARM repeat"/>
    <property type="match status" value="1"/>
</dbReference>
<protein>
    <submittedName>
        <fullName evidence="1">Uncharacterized protein</fullName>
    </submittedName>
</protein>
<dbReference type="AlphaFoldDB" id="A0A813E4I4"/>
<keyword evidence="2" id="KW-1185">Reference proteome</keyword>
<dbReference type="Proteomes" id="UP000654075">
    <property type="component" value="Unassembled WGS sequence"/>
</dbReference>
<sequence>MRPLSSRLPCLETSTVSRMHRGVTLCSEDVALCKVAAKEVQPTTGQLSFQPTDTPPQLPIDGCCTVEATTLYLSHEEPWIAANRLLSFLDDEATAHIKKVNRSKFTVKLEALWQGLTCEVKVRVYRMVRSSQCAFEFQRVGGDCLAFYGLFRLVQQLLCPLKNECVGDAGHSFSPPPPPSFEKAASAFVSLLPLLDAAQNAEDVTAQAEAAAALASVAEDERATAQLCSPRACAAIRRLLQVNRFGVSCQVTRLLSKLAFFPGAEVCFFAEGILHLIFDKVLGLSTGKLLQDQLAKAVYGLISRTAKLPRQAAASRDHHEVLRMAAMWLPDPARAMKAHL</sequence>
<dbReference type="OrthoDB" id="10336477at2759"/>
<evidence type="ECO:0000313" key="2">
    <source>
        <dbReference type="Proteomes" id="UP000654075"/>
    </source>
</evidence>
<dbReference type="InterPro" id="IPR016024">
    <property type="entry name" value="ARM-type_fold"/>
</dbReference>
<dbReference type="InterPro" id="IPR011989">
    <property type="entry name" value="ARM-like"/>
</dbReference>
<accession>A0A813E4I4</accession>
<gene>
    <name evidence="1" type="ORF">PGLA1383_LOCUS12343</name>
</gene>
<comment type="caution">
    <text evidence="1">The sequence shown here is derived from an EMBL/GenBank/DDBJ whole genome shotgun (WGS) entry which is preliminary data.</text>
</comment>